<evidence type="ECO:0000313" key="2">
    <source>
        <dbReference type="EMBL" id="SJL83445.1"/>
    </source>
</evidence>
<evidence type="ECO:0008006" key="4">
    <source>
        <dbReference type="Google" id="ProtNLM"/>
    </source>
</evidence>
<dbReference type="AlphaFoldDB" id="A0A1R4B3G5"/>
<protein>
    <recommendedName>
        <fullName evidence="4">DUF4870 domain-containing protein</fullName>
    </recommendedName>
</protein>
<accession>A0A1R4B3G5</accession>
<dbReference type="OrthoDB" id="5405464at2"/>
<reference evidence="2 3" key="1">
    <citation type="submission" date="2017-02" db="EMBL/GenBank/DDBJ databases">
        <authorList>
            <person name="Peterson S.W."/>
        </authorList>
    </citation>
    <scope>NUCLEOTIDE SEQUENCE [LARGE SCALE GENOMIC DNA]</scope>
    <source>
        <strain evidence="2 3">CECT 9027</strain>
    </source>
</reference>
<organism evidence="2 3">
    <name type="scientific">Vibrio palustris</name>
    <dbReference type="NCBI Taxonomy" id="1918946"/>
    <lineage>
        <taxon>Bacteria</taxon>
        <taxon>Pseudomonadati</taxon>
        <taxon>Pseudomonadota</taxon>
        <taxon>Gammaproteobacteria</taxon>
        <taxon>Vibrionales</taxon>
        <taxon>Vibrionaceae</taxon>
        <taxon>Vibrio</taxon>
    </lineage>
</organism>
<name>A0A1R4B3G5_9VIBR</name>
<keyword evidence="1" id="KW-0472">Membrane</keyword>
<sequence length="115" mass="13281">MNNDFSYSSHQPDSTRIHAIISYILLAIGLFSGGFFTLIGVIWAYVKRGDARQTIYYSHFDNVIRTFWISLVLTIVSLLLWVVGIGMLLFFALFIFNIYRITKGLIRAIDHKPYL</sequence>
<dbReference type="Proteomes" id="UP000189475">
    <property type="component" value="Unassembled WGS sequence"/>
</dbReference>
<feature type="transmembrane region" description="Helical" evidence="1">
    <location>
        <begin position="66"/>
        <end position="99"/>
    </location>
</feature>
<dbReference type="EMBL" id="FUFT01000002">
    <property type="protein sequence ID" value="SJL83445.1"/>
    <property type="molecule type" value="Genomic_DNA"/>
</dbReference>
<dbReference type="RefSeq" id="WP_077313559.1">
    <property type="nucleotide sequence ID" value="NZ_AP024887.1"/>
</dbReference>
<keyword evidence="1" id="KW-0812">Transmembrane</keyword>
<evidence type="ECO:0000256" key="1">
    <source>
        <dbReference type="SAM" id="Phobius"/>
    </source>
</evidence>
<feature type="transmembrane region" description="Helical" evidence="1">
    <location>
        <begin position="20"/>
        <end position="46"/>
    </location>
</feature>
<gene>
    <name evidence="2" type="ORF">VPAL9027_01413</name>
</gene>
<keyword evidence="3" id="KW-1185">Reference proteome</keyword>
<proteinExistence type="predicted"/>
<keyword evidence="1" id="KW-1133">Transmembrane helix</keyword>
<evidence type="ECO:0000313" key="3">
    <source>
        <dbReference type="Proteomes" id="UP000189475"/>
    </source>
</evidence>